<dbReference type="EMBL" id="ML979132">
    <property type="protein sequence ID" value="KAF1921032.1"/>
    <property type="molecule type" value="Genomic_DNA"/>
</dbReference>
<evidence type="ECO:0000256" key="1">
    <source>
        <dbReference type="SAM" id="MobiDB-lite"/>
    </source>
</evidence>
<dbReference type="AlphaFoldDB" id="A0A6A5R029"/>
<dbReference type="OrthoDB" id="498204at2759"/>
<gene>
    <name evidence="2" type="ORF">BDU57DRAFT_509583</name>
</gene>
<feature type="compositionally biased region" description="Polar residues" evidence="1">
    <location>
        <begin position="53"/>
        <end position="64"/>
    </location>
</feature>
<feature type="compositionally biased region" description="Low complexity" evidence="1">
    <location>
        <begin position="33"/>
        <end position="43"/>
    </location>
</feature>
<evidence type="ECO:0000313" key="3">
    <source>
        <dbReference type="Proteomes" id="UP000800096"/>
    </source>
</evidence>
<name>A0A6A5R029_AMPQU</name>
<keyword evidence="3" id="KW-1185">Reference proteome</keyword>
<dbReference type="Proteomes" id="UP000800096">
    <property type="component" value="Unassembled WGS sequence"/>
</dbReference>
<proteinExistence type="predicted"/>
<feature type="region of interest" description="Disordered" evidence="1">
    <location>
        <begin position="33"/>
        <end position="115"/>
    </location>
</feature>
<protein>
    <submittedName>
        <fullName evidence="2">Uncharacterized protein</fullName>
    </submittedName>
</protein>
<sequence length="397" mass="41996">MIVNHSSPVPIPTLGKQEHASLDAPAFLTGFPIGTIPNTPGPIQAALDRETNQSDTASDTSPARLSTGGGFADPMPTPMPGTNFGFSDNDLDRANQGQHVSSSPEPPTEPSGYFSIPVLEESSRTASSELVRVVNRYLGFETQDDSHHSSTTGELSSNVNEPDEHAIAGQQTPLTHRCDPTRARCNHRGCGKQRPRDAGTGGTVCATLGRTGERDSTASEYSALNIEHIVFDDDRESTSSSHTSTHPVFILRRDTAHTSDRTVASQSKAPLSPAYSALEVDPVIAQATWGTHGSLYDGNGYGDTSSSSSTRPSTSSRVPEAATKATDEMMDTSALLAQDSVPLARDHENLEEAIRAYAALEAASASGISEDILEDVIAEIQADVELANQMADHSLGA</sequence>
<organism evidence="2 3">
    <name type="scientific">Ampelomyces quisqualis</name>
    <name type="common">Powdery mildew agent</name>
    <dbReference type="NCBI Taxonomy" id="50730"/>
    <lineage>
        <taxon>Eukaryota</taxon>
        <taxon>Fungi</taxon>
        <taxon>Dikarya</taxon>
        <taxon>Ascomycota</taxon>
        <taxon>Pezizomycotina</taxon>
        <taxon>Dothideomycetes</taxon>
        <taxon>Pleosporomycetidae</taxon>
        <taxon>Pleosporales</taxon>
        <taxon>Pleosporineae</taxon>
        <taxon>Phaeosphaeriaceae</taxon>
        <taxon>Ampelomyces</taxon>
    </lineage>
</organism>
<reference evidence="2" key="1">
    <citation type="journal article" date="2020" name="Stud. Mycol.">
        <title>101 Dothideomycetes genomes: a test case for predicting lifestyles and emergence of pathogens.</title>
        <authorList>
            <person name="Haridas S."/>
            <person name="Albert R."/>
            <person name="Binder M."/>
            <person name="Bloem J."/>
            <person name="Labutti K."/>
            <person name="Salamov A."/>
            <person name="Andreopoulos B."/>
            <person name="Baker S."/>
            <person name="Barry K."/>
            <person name="Bills G."/>
            <person name="Bluhm B."/>
            <person name="Cannon C."/>
            <person name="Castanera R."/>
            <person name="Culley D."/>
            <person name="Daum C."/>
            <person name="Ezra D."/>
            <person name="Gonzalez J."/>
            <person name="Henrissat B."/>
            <person name="Kuo A."/>
            <person name="Liang C."/>
            <person name="Lipzen A."/>
            <person name="Lutzoni F."/>
            <person name="Magnuson J."/>
            <person name="Mondo S."/>
            <person name="Nolan M."/>
            <person name="Ohm R."/>
            <person name="Pangilinan J."/>
            <person name="Park H.-J."/>
            <person name="Ramirez L."/>
            <person name="Alfaro M."/>
            <person name="Sun H."/>
            <person name="Tritt A."/>
            <person name="Yoshinaga Y."/>
            <person name="Zwiers L.-H."/>
            <person name="Turgeon B."/>
            <person name="Goodwin S."/>
            <person name="Spatafora J."/>
            <person name="Crous P."/>
            <person name="Grigoriev I."/>
        </authorList>
    </citation>
    <scope>NUCLEOTIDE SEQUENCE</scope>
    <source>
        <strain evidence="2">HMLAC05119</strain>
    </source>
</reference>
<feature type="region of interest" description="Disordered" evidence="1">
    <location>
        <begin position="300"/>
        <end position="325"/>
    </location>
</feature>
<feature type="compositionally biased region" description="Low complexity" evidence="1">
    <location>
        <begin position="304"/>
        <end position="317"/>
    </location>
</feature>
<evidence type="ECO:0000313" key="2">
    <source>
        <dbReference type="EMBL" id="KAF1921032.1"/>
    </source>
</evidence>
<accession>A0A6A5R029</accession>